<comment type="caution">
    <text evidence="2">The sequence shown here is derived from an EMBL/GenBank/DDBJ whole genome shotgun (WGS) entry which is preliminary data.</text>
</comment>
<dbReference type="AlphaFoldDB" id="A0A847UCR6"/>
<proteinExistence type="predicted"/>
<feature type="region of interest" description="Disordered" evidence="1">
    <location>
        <begin position="246"/>
        <end position="265"/>
    </location>
</feature>
<dbReference type="RefSeq" id="WP_170092711.1">
    <property type="nucleotide sequence ID" value="NZ_WOYG01000001.1"/>
</dbReference>
<dbReference type="Proteomes" id="UP000608662">
    <property type="component" value="Unassembled WGS sequence"/>
</dbReference>
<sequence>MSANSRRVYLDASDFQKQGYSAGSEGIVLTTSVPSTQVWRVPVGDPLVVALVAKQTVTVSSGSTESVALEPEAPMVDYVDDITAGEYSPEANVTAYFDADGDGSRDTLVTDSTDVQFTGTETVSGDFIEAVEFEETTGGDDVTVDIFTVVRHGYVTIQKRNSGKGNVSTELQREDAITWAFSNPDDPNSDRQVSWESSNSGLSGVLPPGFNLDVVFYDESHSVDVDAANATNLQLSIPVSQRPLLDDETPADLRRKVSKDMATGA</sequence>
<evidence type="ECO:0000313" key="3">
    <source>
        <dbReference type="Proteomes" id="UP000608662"/>
    </source>
</evidence>
<gene>
    <name evidence="2" type="ORF">GOC74_02105</name>
</gene>
<accession>A0A847UCR6</accession>
<reference evidence="2" key="1">
    <citation type="submission" date="2019-12" db="EMBL/GenBank/DDBJ databases">
        <title>Whole-genome sequence of Halomicrobium mukohataei pws1.</title>
        <authorList>
            <person name="Verma D.K."/>
            <person name="Gopal K."/>
            <person name="Prasad E.S."/>
        </authorList>
    </citation>
    <scope>NUCLEOTIDE SEQUENCE</scope>
    <source>
        <strain evidence="2">Pws1</strain>
    </source>
</reference>
<evidence type="ECO:0000313" key="2">
    <source>
        <dbReference type="EMBL" id="NLV08731.1"/>
    </source>
</evidence>
<protein>
    <submittedName>
        <fullName evidence="2">Uncharacterized protein</fullName>
    </submittedName>
</protein>
<dbReference type="OrthoDB" id="268318at2157"/>
<evidence type="ECO:0000256" key="1">
    <source>
        <dbReference type="SAM" id="MobiDB-lite"/>
    </source>
</evidence>
<dbReference type="EMBL" id="WOYG01000001">
    <property type="protein sequence ID" value="NLV08731.1"/>
    <property type="molecule type" value="Genomic_DNA"/>
</dbReference>
<organism evidence="2 3">
    <name type="scientific">Halomicrobium mukohataei</name>
    <dbReference type="NCBI Taxonomy" id="57705"/>
    <lineage>
        <taxon>Archaea</taxon>
        <taxon>Methanobacteriati</taxon>
        <taxon>Methanobacteriota</taxon>
        <taxon>Stenosarchaea group</taxon>
        <taxon>Halobacteria</taxon>
        <taxon>Halobacteriales</taxon>
        <taxon>Haloarculaceae</taxon>
        <taxon>Halomicrobium</taxon>
    </lineage>
</organism>
<name>A0A847UCR6_9EURY</name>